<dbReference type="InterPro" id="IPR037079">
    <property type="entry name" value="AF2212/PG0164-like_sf"/>
</dbReference>
<dbReference type="RefSeq" id="WP_176029180.1">
    <property type="nucleotide sequence ID" value="NZ_JBHULX010000017.1"/>
</dbReference>
<proteinExistence type="predicted"/>
<keyword evidence="2" id="KW-1185">Reference proteome</keyword>
<dbReference type="InterPro" id="IPR015018">
    <property type="entry name" value="DUF1905"/>
</dbReference>
<evidence type="ECO:0000313" key="1">
    <source>
        <dbReference type="EMBL" id="MFD2591187.1"/>
    </source>
</evidence>
<reference evidence="2" key="1">
    <citation type="journal article" date="2019" name="Int. J. Syst. Evol. Microbiol.">
        <title>The Global Catalogue of Microorganisms (GCM) 10K type strain sequencing project: providing services to taxonomists for standard genome sequencing and annotation.</title>
        <authorList>
            <consortium name="The Broad Institute Genomics Platform"/>
            <consortium name="The Broad Institute Genome Sequencing Center for Infectious Disease"/>
            <person name="Wu L."/>
            <person name="Ma J."/>
        </authorList>
    </citation>
    <scope>NUCLEOTIDE SEQUENCE [LARGE SCALE GENOMIC DNA]</scope>
    <source>
        <strain evidence="2">KCTC 42423</strain>
    </source>
</reference>
<dbReference type="Proteomes" id="UP001597459">
    <property type="component" value="Unassembled WGS sequence"/>
</dbReference>
<protein>
    <submittedName>
        <fullName evidence="1">YdeI/OmpD-associated family protein</fullName>
    </submittedName>
</protein>
<name>A0ABW5N6D8_9FLAO</name>
<dbReference type="Gene3D" id="2.40.30.100">
    <property type="entry name" value="AF2212/PG0164-like"/>
    <property type="match status" value="1"/>
</dbReference>
<evidence type="ECO:0000313" key="2">
    <source>
        <dbReference type="Proteomes" id="UP001597459"/>
    </source>
</evidence>
<comment type="caution">
    <text evidence="1">The sequence shown here is derived from an EMBL/GenBank/DDBJ whole genome shotgun (WGS) entry which is preliminary data.</text>
</comment>
<dbReference type="Pfam" id="PF13376">
    <property type="entry name" value="OmdA"/>
    <property type="match status" value="1"/>
</dbReference>
<dbReference type="SUPFAM" id="SSF141694">
    <property type="entry name" value="AF2212/PG0164-like"/>
    <property type="match status" value="1"/>
</dbReference>
<sequence>MNNEIPLVDNTYLLQKFPGKGGWTYAHLPEIKPDKTTPFGWVIVKGTIDDYQLQHHKLMPMGDTTLFLPVKAVIRKKINKSAGDYVRIRLFKDTTTLLIPDEITQCLQNESNDIYQKFLSLKEGTKKSYLDWIYSAKKDETKAARILQMMDELACH</sequence>
<accession>A0ABW5N6D8</accession>
<gene>
    <name evidence="1" type="ORF">ACFSTE_10150</name>
</gene>
<organism evidence="1 2">
    <name type="scientific">Aquimarina hainanensis</name>
    <dbReference type="NCBI Taxonomy" id="1578017"/>
    <lineage>
        <taxon>Bacteria</taxon>
        <taxon>Pseudomonadati</taxon>
        <taxon>Bacteroidota</taxon>
        <taxon>Flavobacteriia</taxon>
        <taxon>Flavobacteriales</taxon>
        <taxon>Flavobacteriaceae</taxon>
        <taxon>Aquimarina</taxon>
    </lineage>
</organism>
<dbReference type="Pfam" id="PF08922">
    <property type="entry name" value="DUF1905"/>
    <property type="match status" value="1"/>
</dbReference>
<dbReference type="EMBL" id="JBHULX010000017">
    <property type="protein sequence ID" value="MFD2591187.1"/>
    <property type="molecule type" value="Genomic_DNA"/>
</dbReference>